<keyword evidence="2" id="KW-1185">Reference proteome</keyword>
<name>A0ABY2MV63_9LEPT</name>
<sequence>MKRTITKKYRVPDPNTGQIKVIENKIPFYNQNLRTCAVLKPSQMEYTLFKAVEPSYLRNYTSEKNPFPNGEGEFIALKANFLSPDQSVISVNNGSLAILQALSVIRNAGTLVWKVADEIIAKEQLSVIMPPIPWLVAHTIKGNPTDAVLPPPALIDFESQSNWMERSHQTMISFRTPIPVKTSENVELVFKIEKDPNKTLPPEIDGYILEFLAPSNIFTKGSEISR</sequence>
<evidence type="ECO:0000313" key="1">
    <source>
        <dbReference type="EMBL" id="TGM08802.1"/>
    </source>
</evidence>
<dbReference type="EMBL" id="RQGT01000134">
    <property type="protein sequence ID" value="TGM08802.1"/>
    <property type="molecule type" value="Genomic_DNA"/>
</dbReference>
<dbReference type="RefSeq" id="WP_135686623.1">
    <property type="nucleotide sequence ID" value="NZ_RQEQ01000008.1"/>
</dbReference>
<reference evidence="2" key="1">
    <citation type="journal article" date="2019" name="PLoS Negl. Trop. Dis.">
        <title>Revisiting the worldwide diversity of Leptospira species in the environment.</title>
        <authorList>
            <person name="Vincent A.T."/>
            <person name="Schiettekatte O."/>
            <person name="Bourhy P."/>
            <person name="Veyrier F.J."/>
            <person name="Picardeau M."/>
        </authorList>
    </citation>
    <scope>NUCLEOTIDE SEQUENCE [LARGE SCALE GENOMIC DNA]</scope>
    <source>
        <strain evidence="2">201702407</strain>
    </source>
</reference>
<gene>
    <name evidence="1" type="ORF">EHQ90_22190</name>
</gene>
<proteinExistence type="predicted"/>
<comment type="caution">
    <text evidence="1">The sequence shown here is derived from an EMBL/GenBank/DDBJ whole genome shotgun (WGS) entry which is preliminary data.</text>
</comment>
<organism evidence="1 2">
    <name type="scientific">Leptospira stimsonii</name>
    <dbReference type="NCBI Taxonomy" id="2202203"/>
    <lineage>
        <taxon>Bacteria</taxon>
        <taxon>Pseudomonadati</taxon>
        <taxon>Spirochaetota</taxon>
        <taxon>Spirochaetia</taxon>
        <taxon>Leptospirales</taxon>
        <taxon>Leptospiraceae</taxon>
        <taxon>Leptospira</taxon>
    </lineage>
</organism>
<accession>A0ABY2MV63</accession>
<dbReference type="Proteomes" id="UP000297422">
    <property type="component" value="Unassembled WGS sequence"/>
</dbReference>
<protein>
    <submittedName>
        <fullName evidence="1">Uncharacterized protein</fullName>
    </submittedName>
</protein>
<evidence type="ECO:0000313" key="2">
    <source>
        <dbReference type="Proteomes" id="UP000297422"/>
    </source>
</evidence>